<proteinExistence type="inferred from homology"/>
<dbReference type="InterPro" id="IPR011032">
    <property type="entry name" value="GroES-like_sf"/>
</dbReference>
<dbReference type="EC" id="1.1.1.1" evidence="3"/>
<comment type="cofactor">
    <cofactor evidence="1 10">
        <name>Zn(2+)</name>
        <dbReference type="ChEBI" id="CHEBI:29105"/>
    </cofactor>
</comment>
<dbReference type="InterPro" id="IPR023921">
    <property type="entry name" value="ADH_Zn_actinomycetes"/>
</dbReference>
<evidence type="ECO:0000313" key="13">
    <source>
        <dbReference type="Proteomes" id="UP000703038"/>
    </source>
</evidence>
<keyword evidence="7" id="KW-0520">NAD</keyword>
<protein>
    <recommendedName>
        <fullName evidence="3">alcohol dehydrogenase</fullName>
        <ecNumber evidence="3">1.1.1.1</ecNumber>
    </recommendedName>
</protein>
<keyword evidence="6 12" id="KW-0560">Oxidoreductase</keyword>
<evidence type="ECO:0000256" key="5">
    <source>
        <dbReference type="ARBA" id="ARBA00022833"/>
    </source>
</evidence>
<dbReference type="SUPFAM" id="SSF50129">
    <property type="entry name" value="GroES-like"/>
    <property type="match status" value="2"/>
</dbReference>
<dbReference type="InterPro" id="IPR036291">
    <property type="entry name" value="NAD(P)-bd_dom_sf"/>
</dbReference>
<keyword evidence="4 10" id="KW-0479">Metal-binding</keyword>
<dbReference type="PANTHER" id="PTHR43880:SF12">
    <property type="entry name" value="ALCOHOL DEHYDROGENASE CLASS-3"/>
    <property type="match status" value="1"/>
</dbReference>
<dbReference type="PROSITE" id="PS00059">
    <property type="entry name" value="ADH_ZINC"/>
    <property type="match status" value="1"/>
</dbReference>
<evidence type="ECO:0000256" key="9">
    <source>
        <dbReference type="ARBA" id="ARBA00049243"/>
    </source>
</evidence>
<comment type="caution">
    <text evidence="12">The sequence shown here is derived from an EMBL/GenBank/DDBJ whole genome shotgun (WGS) entry which is preliminary data.</text>
</comment>
<dbReference type="Proteomes" id="UP000703038">
    <property type="component" value="Unassembled WGS sequence"/>
</dbReference>
<evidence type="ECO:0000256" key="6">
    <source>
        <dbReference type="ARBA" id="ARBA00023002"/>
    </source>
</evidence>
<dbReference type="PANTHER" id="PTHR43880">
    <property type="entry name" value="ALCOHOL DEHYDROGENASE"/>
    <property type="match status" value="1"/>
</dbReference>
<sequence>MKVQASVLWEFGDNWHPSTIDLDDPGPEEVLVRVAYAGLCHSDEHTRRDPDARKPMIGGHEASGIVEQVGSGVEDIEVGDHVVFSFIPTCRKCRWCVSGQSYLCDLGATIATGVMPDGTFRFHGRGEDIGGLAMLGTFAERTVVSKNSCVKIDPTIPLDVAALVGCGVPTGWGSAVNVAQVRPGEVVMVYGIGGIGANAVQGAFHCGASHVIAVEPKPFRREFAESLGAEAYATHDKALARVAELTNGQGADAVIETVGVLTAEITAQCFESTRKAGRLVLAGMADSFSDLNVQLPGQFLSLYAKQVLGTLYGGCNAHVDIPKLLDLYRNGQLKLDELITRRYTLDQIAQGYQDMADGTILRGVVEINPE</sequence>
<dbReference type="Pfam" id="PF08240">
    <property type="entry name" value="ADH_N"/>
    <property type="match status" value="1"/>
</dbReference>
<evidence type="ECO:0000313" key="12">
    <source>
        <dbReference type="EMBL" id="MBM7417447.1"/>
    </source>
</evidence>
<dbReference type="EMBL" id="JAFBBK010000001">
    <property type="protein sequence ID" value="MBM7417447.1"/>
    <property type="molecule type" value="Genomic_DNA"/>
</dbReference>
<reference evidence="12 13" key="1">
    <citation type="submission" date="2021-01" db="EMBL/GenBank/DDBJ databases">
        <title>Genomics of switchgrass bacterial isolates.</title>
        <authorList>
            <person name="Shade A."/>
        </authorList>
    </citation>
    <scope>NUCLEOTIDE SEQUENCE [LARGE SCALE GENOMIC DNA]</scope>
    <source>
        <strain evidence="12 13">PvP111</strain>
    </source>
</reference>
<dbReference type="InterPro" id="IPR020843">
    <property type="entry name" value="ER"/>
</dbReference>
<dbReference type="GO" id="GO:0051903">
    <property type="term" value="F:S-(hydroxymethyl)glutathione dehydrogenase [NAD(P)+] activity"/>
    <property type="evidence" value="ECO:0007669"/>
    <property type="project" value="UniProtKB-EC"/>
</dbReference>
<accession>A0ABS2KZT1</accession>
<dbReference type="Pfam" id="PF00107">
    <property type="entry name" value="ADH_zinc_N"/>
    <property type="match status" value="1"/>
</dbReference>
<comment type="similarity">
    <text evidence="2 10">Belongs to the zinc-containing alcohol dehydrogenase family.</text>
</comment>
<comment type="catalytic activity">
    <reaction evidence="9">
        <text>a primary alcohol + NAD(+) = an aldehyde + NADH + H(+)</text>
        <dbReference type="Rhea" id="RHEA:10736"/>
        <dbReference type="ChEBI" id="CHEBI:15378"/>
        <dbReference type="ChEBI" id="CHEBI:15734"/>
        <dbReference type="ChEBI" id="CHEBI:17478"/>
        <dbReference type="ChEBI" id="CHEBI:57540"/>
        <dbReference type="ChEBI" id="CHEBI:57945"/>
        <dbReference type="EC" id="1.1.1.1"/>
    </reaction>
</comment>
<dbReference type="InterPro" id="IPR013149">
    <property type="entry name" value="ADH-like_C"/>
</dbReference>
<dbReference type="RefSeq" id="WP_204870114.1">
    <property type="nucleotide sequence ID" value="NZ_JAFBBK010000001.1"/>
</dbReference>
<evidence type="ECO:0000256" key="10">
    <source>
        <dbReference type="RuleBase" id="RU361277"/>
    </source>
</evidence>
<comment type="catalytic activity">
    <reaction evidence="8">
        <text>a secondary alcohol + NAD(+) = a ketone + NADH + H(+)</text>
        <dbReference type="Rhea" id="RHEA:10740"/>
        <dbReference type="ChEBI" id="CHEBI:15378"/>
        <dbReference type="ChEBI" id="CHEBI:17087"/>
        <dbReference type="ChEBI" id="CHEBI:35681"/>
        <dbReference type="ChEBI" id="CHEBI:57540"/>
        <dbReference type="ChEBI" id="CHEBI:57945"/>
        <dbReference type="EC" id="1.1.1.1"/>
    </reaction>
</comment>
<dbReference type="Gene3D" id="3.90.180.10">
    <property type="entry name" value="Medium-chain alcohol dehydrogenases, catalytic domain"/>
    <property type="match status" value="1"/>
</dbReference>
<dbReference type="SUPFAM" id="SSF51735">
    <property type="entry name" value="NAD(P)-binding Rossmann-fold domains"/>
    <property type="match status" value="1"/>
</dbReference>
<dbReference type="SMART" id="SM00829">
    <property type="entry name" value="PKS_ER"/>
    <property type="match status" value="1"/>
</dbReference>
<name>A0ABS2KZT1_9NOCA</name>
<evidence type="ECO:0000256" key="7">
    <source>
        <dbReference type="ARBA" id="ARBA00023027"/>
    </source>
</evidence>
<dbReference type="NCBIfam" id="TIGR03989">
    <property type="entry name" value="Rxyl_3153"/>
    <property type="match status" value="1"/>
</dbReference>
<dbReference type="CDD" id="cd08279">
    <property type="entry name" value="Zn_ADH_class_III"/>
    <property type="match status" value="1"/>
</dbReference>
<dbReference type="Gene3D" id="3.40.50.720">
    <property type="entry name" value="NAD(P)-binding Rossmann-like Domain"/>
    <property type="match status" value="1"/>
</dbReference>
<keyword evidence="5 10" id="KW-0862">Zinc</keyword>
<dbReference type="InterPro" id="IPR002328">
    <property type="entry name" value="ADH_Zn_CS"/>
</dbReference>
<gene>
    <name evidence="12" type="ORF">JOE42_004180</name>
</gene>
<dbReference type="InterPro" id="IPR013154">
    <property type="entry name" value="ADH-like_N"/>
</dbReference>
<evidence type="ECO:0000256" key="2">
    <source>
        <dbReference type="ARBA" id="ARBA00008072"/>
    </source>
</evidence>
<feature type="domain" description="Enoyl reductase (ER)" evidence="11">
    <location>
        <begin position="12"/>
        <end position="361"/>
    </location>
</feature>
<organism evidence="12 13">
    <name type="scientific">Rhodococcoides corynebacterioides</name>
    <dbReference type="NCBI Taxonomy" id="53972"/>
    <lineage>
        <taxon>Bacteria</taxon>
        <taxon>Bacillati</taxon>
        <taxon>Actinomycetota</taxon>
        <taxon>Actinomycetes</taxon>
        <taxon>Mycobacteriales</taxon>
        <taxon>Nocardiaceae</taxon>
        <taxon>Rhodococcoides</taxon>
    </lineage>
</organism>
<evidence type="ECO:0000256" key="8">
    <source>
        <dbReference type="ARBA" id="ARBA00049164"/>
    </source>
</evidence>
<dbReference type="GO" id="GO:0004022">
    <property type="term" value="F:alcohol dehydrogenase (NAD+) activity"/>
    <property type="evidence" value="ECO:0007669"/>
    <property type="project" value="UniProtKB-EC"/>
</dbReference>
<keyword evidence="13" id="KW-1185">Reference proteome</keyword>
<evidence type="ECO:0000259" key="11">
    <source>
        <dbReference type="SMART" id="SM00829"/>
    </source>
</evidence>
<evidence type="ECO:0000256" key="4">
    <source>
        <dbReference type="ARBA" id="ARBA00022723"/>
    </source>
</evidence>
<evidence type="ECO:0000256" key="3">
    <source>
        <dbReference type="ARBA" id="ARBA00013190"/>
    </source>
</evidence>
<evidence type="ECO:0000256" key="1">
    <source>
        <dbReference type="ARBA" id="ARBA00001947"/>
    </source>
</evidence>